<gene>
    <name evidence="1" type="ORF">BN11_430006</name>
</gene>
<proteinExistence type="predicted"/>
<dbReference type="InterPro" id="IPR017853">
    <property type="entry name" value="GH"/>
</dbReference>
<dbReference type="EMBL" id="CAJA01000368">
    <property type="protein sequence ID" value="CCH74366.1"/>
    <property type="molecule type" value="Genomic_DNA"/>
</dbReference>
<reference evidence="1 2" key="1">
    <citation type="journal article" date="2013" name="ISME J.">
        <title>A metabolic model for members of the genus Tetrasphaera involved in enhanced biological phosphorus removal.</title>
        <authorList>
            <person name="Kristiansen R."/>
            <person name="Nguyen H.T.T."/>
            <person name="Saunders A.M."/>
            <person name="Nielsen J.L."/>
            <person name="Wimmer R."/>
            <person name="Le V.Q."/>
            <person name="McIlroy S.J."/>
            <person name="Petrovski S."/>
            <person name="Seviour R.J."/>
            <person name="Calteau A."/>
            <person name="Nielsen K.L."/>
            <person name="Nielsen P.H."/>
        </authorList>
    </citation>
    <scope>NUCLEOTIDE SEQUENCE [LARGE SCALE GENOMIC DNA]</scope>
    <source>
        <strain evidence="1 2">Ben110</strain>
    </source>
</reference>
<dbReference type="STRING" id="1193182.BN11_430006"/>
<dbReference type="RefSeq" id="WP_048694956.1">
    <property type="nucleotide sequence ID" value="NZ_HG764815.1"/>
</dbReference>
<dbReference type="AlphaFoldDB" id="W6K002"/>
<organism evidence="1 2">
    <name type="scientific">Nostocoides australiense Ben110</name>
    <dbReference type="NCBI Taxonomy" id="1193182"/>
    <lineage>
        <taxon>Bacteria</taxon>
        <taxon>Bacillati</taxon>
        <taxon>Actinomycetota</taxon>
        <taxon>Actinomycetes</taxon>
        <taxon>Micrococcales</taxon>
        <taxon>Intrasporangiaceae</taxon>
        <taxon>Nostocoides</taxon>
    </lineage>
</organism>
<dbReference type="OrthoDB" id="339499at2"/>
<accession>W6K002</accession>
<dbReference type="Proteomes" id="UP000035763">
    <property type="component" value="Unassembled WGS sequence"/>
</dbReference>
<protein>
    <submittedName>
        <fullName evidence="1">Uncharacterized protein</fullName>
    </submittedName>
</protein>
<evidence type="ECO:0000313" key="1">
    <source>
        <dbReference type="EMBL" id="CCH74366.1"/>
    </source>
</evidence>
<sequence length="107" mass="11965">MHTNPDTYERLFADFHPKNLVVSTKFTMGDFDSWLPLNPTLGVGEQARLVEMQGHREFEAFNAIPDDMGSDHQVALQRFLAGNPHIDGLWSGPRTAGRGGPDRCRSI</sequence>
<name>W6K002_9MICO</name>
<keyword evidence="2" id="KW-1185">Reference proteome</keyword>
<comment type="caution">
    <text evidence="1">The sequence shown here is derived from an EMBL/GenBank/DDBJ whole genome shotgun (WGS) entry which is preliminary data.</text>
</comment>
<dbReference type="SUPFAM" id="SSF51445">
    <property type="entry name" value="(Trans)glycosidases"/>
    <property type="match status" value="1"/>
</dbReference>
<evidence type="ECO:0000313" key="2">
    <source>
        <dbReference type="Proteomes" id="UP000035763"/>
    </source>
</evidence>